<name>A0A0F4XVP3_9PSED</name>
<gene>
    <name evidence="1" type="ORF">VP02_00635</name>
</gene>
<evidence type="ECO:0000313" key="2">
    <source>
        <dbReference type="Proteomes" id="UP000033662"/>
    </source>
</evidence>
<dbReference type="PATRIC" id="fig|132476.4.peg.137"/>
<sequence length="105" mass="12051">MLFQQELELGKRERRSYITQHGKYVECHCHQRVISKNACQLDNCRFTKRTDGLCVQGVIYTTIFIERLSEMIDDAFVITLHSGKTCCLIASMTRSEPHALRAIGS</sequence>
<organism evidence="1 2">
    <name type="scientific">Pseudomonas kilonensis</name>
    <dbReference type="NCBI Taxonomy" id="132476"/>
    <lineage>
        <taxon>Bacteria</taxon>
        <taxon>Pseudomonadati</taxon>
        <taxon>Pseudomonadota</taxon>
        <taxon>Gammaproteobacteria</taxon>
        <taxon>Pseudomonadales</taxon>
        <taxon>Pseudomonadaceae</taxon>
        <taxon>Pseudomonas</taxon>
    </lineage>
</organism>
<proteinExistence type="predicted"/>
<dbReference type="AlphaFoldDB" id="A0A0F4XVP3"/>
<protein>
    <submittedName>
        <fullName evidence="1">Uncharacterized protein</fullName>
    </submittedName>
</protein>
<dbReference type="Proteomes" id="UP000033662">
    <property type="component" value="Unassembled WGS sequence"/>
</dbReference>
<reference evidence="1 2" key="1">
    <citation type="submission" date="2015-03" db="EMBL/GenBank/DDBJ databases">
        <title>Pseudomonas fluorescens 1855-344 Genome sequencing and assembly.</title>
        <authorList>
            <person name="Eng W.W.H."/>
            <person name="Gan H.M."/>
            <person name="Savka M.A."/>
        </authorList>
    </citation>
    <scope>NUCLEOTIDE SEQUENCE [LARGE SCALE GENOMIC DNA]</scope>
    <source>
        <strain evidence="1 2">1855-344</strain>
    </source>
</reference>
<evidence type="ECO:0000313" key="1">
    <source>
        <dbReference type="EMBL" id="KKA09901.1"/>
    </source>
</evidence>
<comment type="caution">
    <text evidence="1">The sequence shown here is derived from an EMBL/GenBank/DDBJ whole genome shotgun (WGS) entry which is preliminary data.</text>
</comment>
<dbReference type="EMBL" id="JZXC01000001">
    <property type="protein sequence ID" value="KKA09901.1"/>
    <property type="molecule type" value="Genomic_DNA"/>
</dbReference>
<accession>A0A0F4XVP3</accession>